<dbReference type="PANTHER" id="PTHR32282:SF11">
    <property type="entry name" value="PENICILLIN-BINDING PROTEIN 1B"/>
    <property type="match status" value="1"/>
</dbReference>
<evidence type="ECO:0000256" key="9">
    <source>
        <dbReference type="ARBA" id="ARBA00022801"/>
    </source>
</evidence>
<comment type="similarity">
    <text evidence="3">In the N-terminal section; belongs to the glycosyltransferase 51 family.</text>
</comment>
<keyword evidence="6" id="KW-0645">Protease</keyword>
<keyword evidence="10" id="KW-0133">Cell shape</keyword>
<evidence type="ECO:0000256" key="11">
    <source>
        <dbReference type="ARBA" id="ARBA00022984"/>
    </source>
</evidence>
<evidence type="ECO:0000256" key="4">
    <source>
        <dbReference type="ARBA" id="ARBA00022475"/>
    </source>
</evidence>
<evidence type="ECO:0000256" key="2">
    <source>
        <dbReference type="ARBA" id="ARBA00007090"/>
    </source>
</evidence>
<dbReference type="GO" id="GO:0006508">
    <property type="term" value="P:proteolysis"/>
    <property type="evidence" value="ECO:0007669"/>
    <property type="project" value="UniProtKB-KW"/>
</dbReference>
<dbReference type="AlphaFoldDB" id="A0A173XPE5"/>
<evidence type="ECO:0000256" key="1">
    <source>
        <dbReference type="ARBA" id="ARBA00004236"/>
    </source>
</evidence>
<evidence type="ECO:0000256" key="6">
    <source>
        <dbReference type="ARBA" id="ARBA00022670"/>
    </source>
</evidence>
<evidence type="ECO:0000313" key="18">
    <source>
        <dbReference type="EMBL" id="CUN53140.1"/>
    </source>
</evidence>
<dbReference type="InterPro" id="IPR023346">
    <property type="entry name" value="Lysozyme-like_dom_sf"/>
</dbReference>
<evidence type="ECO:0000256" key="12">
    <source>
        <dbReference type="ARBA" id="ARBA00023136"/>
    </source>
</evidence>
<keyword evidence="11" id="KW-0573">Peptidoglycan synthesis</keyword>
<evidence type="ECO:0000259" key="17">
    <source>
        <dbReference type="Pfam" id="PF00912"/>
    </source>
</evidence>
<keyword evidence="5" id="KW-0121">Carboxypeptidase</keyword>
<dbReference type="Proteomes" id="UP000095546">
    <property type="component" value="Unassembled WGS sequence"/>
</dbReference>
<name>A0A173XPE5_9FIRM</name>
<dbReference type="Gene3D" id="1.10.3810.10">
    <property type="entry name" value="Biosynthetic peptidoglycan transglycosylase-like"/>
    <property type="match status" value="1"/>
</dbReference>
<keyword evidence="12" id="KW-0472">Membrane</keyword>
<dbReference type="eggNOG" id="COG0744">
    <property type="taxonomic scope" value="Bacteria"/>
</dbReference>
<dbReference type="SUPFAM" id="SSF53955">
    <property type="entry name" value="Lysozyme-like"/>
    <property type="match status" value="1"/>
</dbReference>
<evidence type="ECO:0000313" key="19">
    <source>
        <dbReference type="Proteomes" id="UP000095546"/>
    </source>
</evidence>
<dbReference type="GO" id="GO:0009002">
    <property type="term" value="F:serine-type D-Ala-D-Ala carboxypeptidase activity"/>
    <property type="evidence" value="ECO:0007669"/>
    <property type="project" value="UniProtKB-EC"/>
</dbReference>
<keyword evidence="14" id="KW-0961">Cell wall biogenesis/degradation</keyword>
<sequence>MATRRRRSPKRLIRFLFFLLILFLAAFFVSGGLAVFSAKTWQSAGGFLPRPTQSVPANEMTDEVHHPGFSDRLSRVIFLRRAVESRVNVRDPHYVKLQDTPDSLQQAIVAVEDRRFYSHHGFDFEGIARATLVNLQSGEIEEGASTITQQLVKNLFLSHEQSFGRKAEEFVLALDMEWNYSKDEILEMYLNTIYYGSNYYGIGAASEGYFGKRPRDLALPESAMLAGLPNAPSLYSPYVDFMMAKKRQFIVLDAMVSCGFIDKTMAEDAKIKPLYLAH</sequence>
<protein>
    <submittedName>
        <fullName evidence="18">Penicillin-binding protein 1A</fullName>
    </submittedName>
</protein>
<evidence type="ECO:0000256" key="16">
    <source>
        <dbReference type="ARBA" id="ARBA00049902"/>
    </source>
</evidence>
<proteinExistence type="inferred from homology"/>
<evidence type="ECO:0000256" key="13">
    <source>
        <dbReference type="ARBA" id="ARBA00023268"/>
    </source>
</evidence>
<dbReference type="PANTHER" id="PTHR32282">
    <property type="entry name" value="BINDING PROTEIN TRANSPEPTIDASE, PUTATIVE-RELATED"/>
    <property type="match status" value="1"/>
</dbReference>
<dbReference type="GO" id="GO:0009252">
    <property type="term" value="P:peptidoglycan biosynthetic process"/>
    <property type="evidence" value="ECO:0007669"/>
    <property type="project" value="UniProtKB-KW"/>
</dbReference>
<dbReference type="STRING" id="187979.ERS852385_00695"/>
<dbReference type="GO" id="GO:0030288">
    <property type="term" value="C:outer membrane-bounded periplasmic space"/>
    <property type="evidence" value="ECO:0007669"/>
    <property type="project" value="TreeGrafter"/>
</dbReference>
<evidence type="ECO:0000256" key="10">
    <source>
        <dbReference type="ARBA" id="ARBA00022960"/>
    </source>
</evidence>
<keyword evidence="9" id="KW-0378">Hydrolase</keyword>
<dbReference type="FunFam" id="1.10.3810.10:FF:000001">
    <property type="entry name" value="Penicillin-binding protein 1A"/>
    <property type="match status" value="1"/>
</dbReference>
<evidence type="ECO:0000256" key="7">
    <source>
        <dbReference type="ARBA" id="ARBA00022676"/>
    </source>
</evidence>
<dbReference type="GO" id="GO:0005886">
    <property type="term" value="C:plasma membrane"/>
    <property type="evidence" value="ECO:0007669"/>
    <property type="project" value="UniProtKB-SubCell"/>
</dbReference>
<dbReference type="EMBL" id="CYYU01000002">
    <property type="protein sequence ID" value="CUN53140.1"/>
    <property type="molecule type" value="Genomic_DNA"/>
</dbReference>
<evidence type="ECO:0000256" key="8">
    <source>
        <dbReference type="ARBA" id="ARBA00022679"/>
    </source>
</evidence>
<keyword evidence="19" id="KW-1185">Reference proteome</keyword>
<comment type="catalytic activity">
    <reaction evidence="15">
        <text>Preferential cleavage: (Ac)2-L-Lys-D-Ala-|-D-Ala. Also transpeptidation of peptidyl-alanyl moieties that are N-acyl substituents of D-alanine.</text>
        <dbReference type="EC" id="3.4.16.4"/>
    </reaction>
</comment>
<dbReference type="Pfam" id="PF00912">
    <property type="entry name" value="Transgly"/>
    <property type="match status" value="1"/>
</dbReference>
<evidence type="ECO:0000256" key="5">
    <source>
        <dbReference type="ARBA" id="ARBA00022645"/>
    </source>
</evidence>
<dbReference type="InterPro" id="IPR036950">
    <property type="entry name" value="PBP_transglycosylase"/>
</dbReference>
<comment type="subcellular location">
    <subcellularLocation>
        <location evidence="1">Cell membrane</location>
    </subcellularLocation>
</comment>
<dbReference type="RefSeq" id="WP_055160689.1">
    <property type="nucleotide sequence ID" value="NZ_CABIWZ010000002.1"/>
</dbReference>
<dbReference type="GO" id="GO:0071555">
    <property type="term" value="P:cell wall organization"/>
    <property type="evidence" value="ECO:0007669"/>
    <property type="project" value="UniProtKB-KW"/>
</dbReference>
<accession>A0A173XPE5</accession>
<evidence type="ECO:0000256" key="3">
    <source>
        <dbReference type="ARBA" id="ARBA00007739"/>
    </source>
</evidence>
<keyword evidence="7" id="KW-0328">Glycosyltransferase</keyword>
<organism evidence="18 19">
    <name type="scientific">Mitsuokella jalaludinii</name>
    <dbReference type="NCBI Taxonomy" id="187979"/>
    <lineage>
        <taxon>Bacteria</taxon>
        <taxon>Bacillati</taxon>
        <taxon>Bacillota</taxon>
        <taxon>Negativicutes</taxon>
        <taxon>Selenomonadales</taxon>
        <taxon>Selenomonadaceae</taxon>
        <taxon>Mitsuokella</taxon>
    </lineage>
</organism>
<keyword evidence="13" id="KW-0511">Multifunctional enzyme</keyword>
<comment type="catalytic activity">
    <reaction evidence="16">
        <text>[GlcNAc-(1-&gt;4)-Mur2Ac(oyl-L-Ala-gamma-D-Glu-L-Lys-D-Ala-D-Ala)](n)-di-trans,octa-cis-undecaprenyl diphosphate + beta-D-GlcNAc-(1-&gt;4)-Mur2Ac(oyl-L-Ala-gamma-D-Glu-L-Lys-D-Ala-D-Ala)-di-trans,octa-cis-undecaprenyl diphosphate = [GlcNAc-(1-&gt;4)-Mur2Ac(oyl-L-Ala-gamma-D-Glu-L-Lys-D-Ala-D-Ala)](n+1)-di-trans,octa-cis-undecaprenyl diphosphate + di-trans,octa-cis-undecaprenyl diphosphate + H(+)</text>
        <dbReference type="Rhea" id="RHEA:23708"/>
        <dbReference type="Rhea" id="RHEA-COMP:9602"/>
        <dbReference type="Rhea" id="RHEA-COMP:9603"/>
        <dbReference type="ChEBI" id="CHEBI:15378"/>
        <dbReference type="ChEBI" id="CHEBI:58405"/>
        <dbReference type="ChEBI" id="CHEBI:60033"/>
        <dbReference type="ChEBI" id="CHEBI:78435"/>
        <dbReference type="EC" id="2.4.99.28"/>
    </reaction>
</comment>
<comment type="similarity">
    <text evidence="2">In the C-terminal section; belongs to the transpeptidase family.</text>
</comment>
<dbReference type="GO" id="GO:0008955">
    <property type="term" value="F:peptidoglycan glycosyltransferase activity"/>
    <property type="evidence" value="ECO:0007669"/>
    <property type="project" value="UniProtKB-EC"/>
</dbReference>
<dbReference type="InterPro" id="IPR001264">
    <property type="entry name" value="Glyco_trans_51"/>
</dbReference>
<keyword evidence="8" id="KW-0808">Transferase</keyword>
<keyword evidence="4" id="KW-1003">Cell membrane</keyword>
<feature type="domain" description="Glycosyl transferase family 51" evidence="17">
    <location>
        <begin position="89"/>
        <end position="255"/>
    </location>
</feature>
<dbReference type="GO" id="GO:0008360">
    <property type="term" value="P:regulation of cell shape"/>
    <property type="evidence" value="ECO:0007669"/>
    <property type="project" value="UniProtKB-KW"/>
</dbReference>
<evidence type="ECO:0000256" key="14">
    <source>
        <dbReference type="ARBA" id="ARBA00023316"/>
    </source>
</evidence>
<dbReference type="InterPro" id="IPR050396">
    <property type="entry name" value="Glycosyltr_51/Transpeptidase"/>
</dbReference>
<evidence type="ECO:0000256" key="15">
    <source>
        <dbReference type="ARBA" id="ARBA00034000"/>
    </source>
</evidence>
<dbReference type="OrthoDB" id="9766909at2"/>
<reference evidence="18 19" key="1">
    <citation type="submission" date="2015-09" db="EMBL/GenBank/DDBJ databases">
        <authorList>
            <consortium name="Pathogen Informatics"/>
        </authorList>
    </citation>
    <scope>NUCLEOTIDE SEQUENCE [LARGE SCALE GENOMIC DNA]</scope>
    <source>
        <strain evidence="18 19">2789STDY5608828</strain>
    </source>
</reference>
<gene>
    <name evidence="18" type="primary">mrcA</name>
    <name evidence="18" type="ORF">ERS852385_00695</name>
</gene>